<dbReference type="SUPFAM" id="SSF52087">
    <property type="entry name" value="CRAL/TRIO domain"/>
    <property type="match status" value="1"/>
</dbReference>
<dbReference type="InterPro" id="IPR036273">
    <property type="entry name" value="CRAL/TRIO_N_dom_sf"/>
</dbReference>
<dbReference type="Pfam" id="PF10367">
    <property type="entry name" value="zf-Vps39_C"/>
    <property type="match status" value="1"/>
</dbReference>
<reference evidence="5 6" key="1">
    <citation type="journal article" date="2017" name="G3 (Bethesda)">
        <title>The Physical Genome Mapping of Anopheles albimanus Corrected Scaffold Misassemblies and Identified Interarm Rearrangements in Genus Anopheles.</title>
        <authorList>
            <person name="Artemov G.N."/>
            <person name="Peery A.N."/>
            <person name="Jiang X."/>
            <person name="Tu Z."/>
            <person name="Stegniy V.N."/>
            <person name="Sharakhova M.V."/>
            <person name="Sharakhov I.V."/>
        </authorList>
    </citation>
    <scope>NUCLEOTIDE SEQUENCE [LARGE SCALE GENOMIC DNA]</scope>
    <source>
        <strain evidence="5 6">ALBI9_A</strain>
    </source>
</reference>
<dbReference type="SUPFAM" id="SSF46938">
    <property type="entry name" value="CRAL/TRIO N-terminal domain"/>
    <property type="match status" value="1"/>
</dbReference>
<dbReference type="GO" id="GO:0016020">
    <property type="term" value="C:membrane"/>
    <property type="evidence" value="ECO:0007669"/>
    <property type="project" value="TreeGrafter"/>
</dbReference>
<evidence type="ECO:0000256" key="2">
    <source>
        <dbReference type="ARBA" id="ARBA00023136"/>
    </source>
</evidence>
<dbReference type="VEuPathDB" id="VectorBase:AALB017329"/>
<dbReference type="Pfam" id="PF00650">
    <property type="entry name" value="CRAL_TRIO"/>
    <property type="match status" value="1"/>
</dbReference>
<dbReference type="InterPro" id="IPR000547">
    <property type="entry name" value="Clathrin_H-chain/VPS_repeat"/>
</dbReference>
<sequence length="1161" mass="132769">MKSIQFASVEEQYRKYEGELLPSEVQRLGDWCRSQPHLPPVSEQELILFLHSNYNDAEAARRTIEAYYSFRTSCKNLFSNRDLSLRSIQQAMDVLDLACLPELTPEGYRVLLVKIVDPDASKFSLSAILTFAFMCVDILLWEEGCNNGSLLIIDMDGIHLGHLPKLGIFTLKDLLYFIQECLPIRLKGLHLANVVPFIDRIMTMIRPFMKKELLGIFQLHTRMDTLFQQIPQRCLPAEYGGMAPPRKELRGVNMHEAYIVYPPEKISVQIESMIGFENKLILGTRQGHLLMYSFELNSETGKLDLQLLQYDKNFSKKPITQVDVLPEYKLLFSLTDGLLNVNDFGRHGFPLIHSAVKTKGATVFALDVQVSRSLTSDVAVVCRVVVAVKRKLQCYYWKQNQLLTLINDIDLNDVPRTVALNNTFICVGYKTEYVLFDINGDQPRKIDLFPTSSSKSIEPCITLIEDNVFAVVKDELLITICTEKYQQDEREGTNMSGSVKPPDLAANTAAALGDKRTMNLKALNWSEPFQSLVWDEPYAIGLINDALEVRVFDNDEDKGTLIQTIPQMQKARFLVRGKQGLLYAASVSHLWCIQAVDIAKQREHLLKEENFQLALKLTNISDENPEFKATKIHEIQTRHAYNLFVQKHFRESMREFAVLDTDPIEVIRLFPGLLPDNGKQNKLIGAGIISKPVPPLDEKEQEHAILALIDYLAEKRWGVQNELKKSGVGTGGVESAGSRNVAALLAIIDTTLLKCYLQTSDSMVASVLRMNHCYLEESERVLKKHDKYVELIILYQTKGQHKRALQLLQQQADVPGSPLYGHDRTVQYLQQLGTEHKQLVFEFAGWVLTKHPEDGLKIFIEDIPEVRNLPRAEVLDYLLKDHKALVVRYLEHVVNVWREEKALFHNILIQQYREKLLALKNDKELESDAEKKAELATLNEKLLRFLKTSKHCHAEKLLGEFPYTDLFEARAIILGRLAKHEKALAIFVQILGDYDKALAYCNDTYDEHEPLHSDVYVTLMKILLTPPTAPPYSDVQLHPRCLTPDHNMVLRILEEHASKINPYTALQILPDNIPLARIKHFLEMSLKYYLEKKHRAQVLKGLHYAEHLQIMEQKMHYESKHFLVSDLSVCAVCKKKFSNQSAFVRIPDGSIVHFSCQDRTC</sequence>
<dbReference type="PRINTS" id="PR00180">
    <property type="entry name" value="CRETINALDHBP"/>
</dbReference>
<name>A0A182F7T2_ANOAL</name>
<dbReference type="PROSITE" id="PS50191">
    <property type="entry name" value="CRAL_TRIO"/>
    <property type="match status" value="1"/>
</dbReference>
<dbReference type="GO" id="GO:0006886">
    <property type="term" value="P:intracellular protein transport"/>
    <property type="evidence" value="ECO:0007669"/>
    <property type="project" value="UniProtKB-UniRule"/>
</dbReference>
<reference evidence="5" key="2">
    <citation type="submission" date="2022-08" db="UniProtKB">
        <authorList>
            <consortium name="EnsemblMetazoa"/>
        </authorList>
    </citation>
    <scope>IDENTIFICATION</scope>
    <source>
        <strain evidence="5">STECLA/ALBI9_A</strain>
    </source>
</reference>
<dbReference type="InterPro" id="IPR019452">
    <property type="entry name" value="VPS39/TGF_beta_rcpt-assoc_1"/>
</dbReference>
<dbReference type="Pfam" id="PF10366">
    <property type="entry name" value="Vps39_1"/>
    <property type="match status" value="1"/>
</dbReference>
<dbReference type="GO" id="GO:0006914">
    <property type="term" value="P:autophagy"/>
    <property type="evidence" value="ECO:0007669"/>
    <property type="project" value="TreeGrafter"/>
</dbReference>
<dbReference type="GO" id="GO:0005737">
    <property type="term" value="C:cytoplasm"/>
    <property type="evidence" value="ECO:0007669"/>
    <property type="project" value="TreeGrafter"/>
</dbReference>
<dbReference type="InterPro" id="IPR001180">
    <property type="entry name" value="CNH_dom"/>
</dbReference>
<dbReference type="VEuPathDB" id="VectorBase:AALB20_033447"/>
<dbReference type="PANTHER" id="PTHR12894:SF49">
    <property type="entry name" value="VAM6_VPS39-LIKE PROTEIN"/>
    <property type="match status" value="1"/>
</dbReference>
<feature type="repeat" description="CHCR" evidence="4">
    <location>
        <begin position="862"/>
        <end position="1028"/>
    </location>
</feature>
<evidence type="ECO:0008006" key="7">
    <source>
        <dbReference type="Google" id="ProtNLM"/>
    </source>
</evidence>
<dbReference type="AlphaFoldDB" id="A0A182F7T2"/>
<dbReference type="GO" id="GO:0034058">
    <property type="term" value="P:endosomal vesicle fusion"/>
    <property type="evidence" value="ECO:0007669"/>
    <property type="project" value="TreeGrafter"/>
</dbReference>
<evidence type="ECO:0000256" key="3">
    <source>
        <dbReference type="ARBA" id="ARBA00038201"/>
    </source>
</evidence>
<dbReference type="PANTHER" id="PTHR12894">
    <property type="entry name" value="CNH DOMAIN CONTAINING"/>
    <property type="match status" value="1"/>
</dbReference>
<dbReference type="STRING" id="7167.A0A182F7T2"/>
<dbReference type="PROSITE" id="PS50236">
    <property type="entry name" value="CHCR"/>
    <property type="match status" value="1"/>
</dbReference>
<evidence type="ECO:0000313" key="6">
    <source>
        <dbReference type="Proteomes" id="UP000069272"/>
    </source>
</evidence>
<proteinExistence type="inferred from homology"/>
<dbReference type="PROSITE" id="PS50219">
    <property type="entry name" value="CNH"/>
    <property type="match status" value="1"/>
</dbReference>
<dbReference type="Proteomes" id="UP000069272">
    <property type="component" value="Chromosome 2R"/>
</dbReference>
<dbReference type="Pfam" id="PF00780">
    <property type="entry name" value="CNH"/>
    <property type="match status" value="1"/>
</dbReference>
<dbReference type="VEuPathDB" id="VectorBase:AALB20_033918"/>
<keyword evidence="6" id="KW-1185">Reference proteome</keyword>
<dbReference type="VEuPathDB" id="VectorBase:AALB017330"/>
<dbReference type="SMART" id="SM00516">
    <property type="entry name" value="SEC14"/>
    <property type="match status" value="1"/>
</dbReference>
<keyword evidence="2" id="KW-0472">Membrane</keyword>
<dbReference type="GO" id="GO:0012505">
    <property type="term" value="C:endomembrane system"/>
    <property type="evidence" value="ECO:0007669"/>
    <property type="project" value="UniProtKB-SubCell"/>
</dbReference>
<dbReference type="Gene3D" id="3.40.525.10">
    <property type="entry name" value="CRAL-TRIO lipid binding domain"/>
    <property type="match status" value="1"/>
</dbReference>
<dbReference type="InterPro" id="IPR032914">
    <property type="entry name" value="Vam6/VPS39/TRAP1"/>
</dbReference>
<dbReference type="InterPro" id="IPR036865">
    <property type="entry name" value="CRAL-TRIO_dom_sf"/>
</dbReference>
<evidence type="ECO:0000313" key="5">
    <source>
        <dbReference type="EnsemblMetazoa" id="AALB002549-PA"/>
    </source>
</evidence>
<accession>A0A182F7T2</accession>
<comment type="similarity">
    <text evidence="3">Belongs to the VAM6/VPS39 family.</text>
</comment>
<dbReference type="InterPro" id="IPR001251">
    <property type="entry name" value="CRAL-TRIO_dom"/>
</dbReference>
<organism evidence="5 6">
    <name type="scientific">Anopheles albimanus</name>
    <name type="common">New world malaria mosquito</name>
    <dbReference type="NCBI Taxonomy" id="7167"/>
    <lineage>
        <taxon>Eukaryota</taxon>
        <taxon>Metazoa</taxon>
        <taxon>Ecdysozoa</taxon>
        <taxon>Arthropoda</taxon>
        <taxon>Hexapoda</taxon>
        <taxon>Insecta</taxon>
        <taxon>Pterygota</taxon>
        <taxon>Neoptera</taxon>
        <taxon>Endopterygota</taxon>
        <taxon>Diptera</taxon>
        <taxon>Nematocera</taxon>
        <taxon>Culicoidea</taxon>
        <taxon>Culicidae</taxon>
        <taxon>Anophelinae</taxon>
        <taxon>Anopheles</taxon>
    </lineage>
</organism>
<dbReference type="EnsemblMetazoa" id="AALB002549-RA">
    <property type="protein sequence ID" value="AALB002549-PA"/>
    <property type="gene ID" value="AALB002549"/>
</dbReference>
<comment type="subcellular location">
    <subcellularLocation>
        <location evidence="1">Endomembrane system</location>
        <topology evidence="1">Peripheral membrane protein</topology>
    </subcellularLocation>
</comment>
<dbReference type="InterPro" id="IPR019453">
    <property type="entry name" value="VPS39/TGFA1_Znf"/>
</dbReference>
<protein>
    <recommendedName>
        <fullName evidence="7">CNH domain-containing protein</fullName>
    </recommendedName>
</protein>
<evidence type="ECO:0000256" key="4">
    <source>
        <dbReference type="PROSITE-ProRule" id="PRU01006"/>
    </source>
</evidence>
<evidence type="ECO:0000256" key="1">
    <source>
        <dbReference type="ARBA" id="ARBA00004184"/>
    </source>
</evidence>
<dbReference type="CDD" id="cd00170">
    <property type="entry name" value="SEC14"/>
    <property type="match status" value="1"/>
</dbReference>